<comment type="similarity">
    <text evidence="2">Belongs to the MscS (TC 1.A.23) family.</text>
</comment>
<keyword evidence="13" id="KW-1185">Reference proteome</keyword>
<evidence type="ECO:0000259" key="11">
    <source>
        <dbReference type="Pfam" id="PF21088"/>
    </source>
</evidence>
<keyword evidence="5 8" id="KW-1133">Transmembrane helix</keyword>
<dbReference type="GO" id="GO:0005886">
    <property type="term" value="C:plasma membrane"/>
    <property type="evidence" value="ECO:0007669"/>
    <property type="project" value="UniProtKB-SubCell"/>
</dbReference>
<evidence type="ECO:0000256" key="8">
    <source>
        <dbReference type="SAM" id="Phobius"/>
    </source>
</evidence>
<evidence type="ECO:0000256" key="5">
    <source>
        <dbReference type="ARBA" id="ARBA00022989"/>
    </source>
</evidence>
<dbReference type="GO" id="GO:0008381">
    <property type="term" value="F:mechanosensitive monoatomic ion channel activity"/>
    <property type="evidence" value="ECO:0007669"/>
    <property type="project" value="UniProtKB-ARBA"/>
</dbReference>
<evidence type="ECO:0000256" key="1">
    <source>
        <dbReference type="ARBA" id="ARBA00004651"/>
    </source>
</evidence>
<dbReference type="InterPro" id="IPR049142">
    <property type="entry name" value="MS_channel_1st"/>
</dbReference>
<dbReference type="InterPro" id="IPR006685">
    <property type="entry name" value="MscS_channel_2nd"/>
</dbReference>
<evidence type="ECO:0000259" key="10">
    <source>
        <dbReference type="Pfam" id="PF21082"/>
    </source>
</evidence>
<evidence type="ECO:0000256" key="6">
    <source>
        <dbReference type="ARBA" id="ARBA00023136"/>
    </source>
</evidence>
<name>A0A1G9EQJ6_9PROT</name>
<dbReference type="InterPro" id="IPR011066">
    <property type="entry name" value="MscS_channel_C_sf"/>
</dbReference>
<dbReference type="SUPFAM" id="SSF82689">
    <property type="entry name" value="Mechanosensitive channel protein MscS (YggB), C-terminal domain"/>
    <property type="match status" value="1"/>
</dbReference>
<gene>
    <name evidence="12" type="ORF">SAMN05192566_2398</name>
</gene>
<evidence type="ECO:0000313" key="13">
    <source>
        <dbReference type="Proteomes" id="UP000198629"/>
    </source>
</evidence>
<dbReference type="EMBL" id="FNFX01000005">
    <property type="protein sequence ID" value="SDK78409.1"/>
    <property type="molecule type" value="Genomic_DNA"/>
</dbReference>
<dbReference type="AlphaFoldDB" id="A0A1G9EQJ6"/>
<evidence type="ECO:0000313" key="12">
    <source>
        <dbReference type="EMBL" id="SDK78409.1"/>
    </source>
</evidence>
<dbReference type="Proteomes" id="UP000198629">
    <property type="component" value="Unassembled WGS sequence"/>
</dbReference>
<dbReference type="InterPro" id="IPR011014">
    <property type="entry name" value="MscS_channel_TM-2"/>
</dbReference>
<comment type="subcellular location">
    <subcellularLocation>
        <location evidence="1">Cell membrane</location>
        <topology evidence="1">Multi-pass membrane protein</topology>
    </subcellularLocation>
</comment>
<dbReference type="Pfam" id="PF00924">
    <property type="entry name" value="MS_channel_2nd"/>
    <property type="match status" value="1"/>
</dbReference>
<keyword evidence="3" id="KW-1003">Cell membrane</keyword>
<accession>A0A1G9EQJ6</accession>
<proteinExistence type="inferred from homology"/>
<protein>
    <submittedName>
        <fullName evidence="12">Small-conductance mechanosensitive channel</fullName>
    </submittedName>
</protein>
<organism evidence="12 13">
    <name type="scientific">Methylophilus rhizosphaerae</name>
    <dbReference type="NCBI Taxonomy" id="492660"/>
    <lineage>
        <taxon>Bacteria</taxon>
        <taxon>Pseudomonadati</taxon>
        <taxon>Pseudomonadota</taxon>
        <taxon>Betaproteobacteria</taxon>
        <taxon>Nitrosomonadales</taxon>
        <taxon>Methylophilaceae</taxon>
        <taxon>Methylophilus</taxon>
    </lineage>
</organism>
<dbReference type="RefSeq" id="WP_091472398.1">
    <property type="nucleotide sequence ID" value="NZ_FNFX01000005.1"/>
</dbReference>
<evidence type="ECO:0000256" key="4">
    <source>
        <dbReference type="ARBA" id="ARBA00022692"/>
    </source>
</evidence>
<dbReference type="InterPro" id="IPR049278">
    <property type="entry name" value="MS_channel_C"/>
</dbReference>
<dbReference type="SUPFAM" id="SSF50182">
    <property type="entry name" value="Sm-like ribonucleoproteins"/>
    <property type="match status" value="1"/>
</dbReference>
<evidence type="ECO:0000256" key="2">
    <source>
        <dbReference type="ARBA" id="ARBA00008017"/>
    </source>
</evidence>
<dbReference type="SUPFAM" id="SSF82861">
    <property type="entry name" value="Mechanosensitive channel protein MscS (YggB), transmembrane region"/>
    <property type="match status" value="1"/>
</dbReference>
<sequence>MPDWLAAQTLLGIPLYEWLYAALISAVIYLVLYNLWQISIKKLSGIAQRTATRLDDVVLEVLQGTHQLTILLLSLLFGLHVLELPLKWETRLDHVSFIVIGIQVAVWLNRGVGIWARDHIAAINGPTPAVNPVITSVLSWIFRIAIWSVLLLTILANVGINITAFVASLGVGGVAVALAVQNILGDLFASLAIGLDKPFEVGDFIVFGEVAGAIERVGLKTTRIRSISGEQIICSNTELLKNTIHNYKRMEERRVVFNFNVNYATPPDMIAQIPGIVRQAIESFDNTRFDRSHFKEFGASALVFETVYFITTTDFNLFMDIQQAVNLYLMKEFHAHKVLFAFNTMTLNVPDLQPDNSHTGLNGSSGESTTGKRQQAKH</sequence>
<dbReference type="OrthoDB" id="9775207at2"/>
<dbReference type="PANTHER" id="PTHR30566">
    <property type="entry name" value="YNAI-RELATED MECHANOSENSITIVE ION CHANNEL"/>
    <property type="match status" value="1"/>
</dbReference>
<dbReference type="Pfam" id="PF21082">
    <property type="entry name" value="MS_channel_3rd"/>
    <property type="match status" value="1"/>
</dbReference>
<feature type="transmembrane region" description="Helical" evidence="8">
    <location>
        <begin position="137"/>
        <end position="156"/>
    </location>
</feature>
<dbReference type="Gene3D" id="1.10.287.1260">
    <property type="match status" value="1"/>
</dbReference>
<dbReference type="InterPro" id="IPR010920">
    <property type="entry name" value="LSM_dom_sf"/>
</dbReference>
<evidence type="ECO:0000256" key="7">
    <source>
        <dbReference type="SAM" id="MobiDB-lite"/>
    </source>
</evidence>
<keyword evidence="6 8" id="KW-0472">Membrane</keyword>
<feature type="region of interest" description="Disordered" evidence="7">
    <location>
        <begin position="353"/>
        <end position="378"/>
    </location>
</feature>
<dbReference type="Pfam" id="PF21088">
    <property type="entry name" value="MS_channel_1st"/>
    <property type="match status" value="1"/>
</dbReference>
<feature type="domain" description="Mechanosensitive ion channel MscS" evidence="9">
    <location>
        <begin position="182"/>
        <end position="249"/>
    </location>
</feature>
<feature type="domain" description="Mechanosensitive ion channel MscS C-terminal" evidence="10">
    <location>
        <begin position="255"/>
        <end position="338"/>
    </location>
</feature>
<reference evidence="13" key="1">
    <citation type="submission" date="2016-10" db="EMBL/GenBank/DDBJ databases">
        <authorList>
            <person name="Varghese N."/>
            <person name="Submissions S."/>
        </authorList>
    </citation>
    <scope>NUCLEOTIDE SEQUENCE [LARGE SCALE GENOMIC DNA]</scope>
    <source>
        <strain evidence="13">CBMB127</strain>
    </source>
</reference>
<keyword evidence="4 8" id="KW-0812">Transmembrane</keyword>
<dbReference type="Gene3D" id="3.30.70.100">
    <property type="match status" value="1"/>
</dbReference>
<feature type="transmembrane region" description="Helical" evidence="8">
    <location>
        <begin position="162"/>
        <end position="180"/>
    </location>
</feature>
<feature type="compositionally biased region" description="Polar residues" evidence="7">
    <location>
        <begin position="354"/>
        <end position="378"/>
    </location>
</feature>
<dbReference type="STRING" id="492660.SAMN05192566_2398"/>
<evidence type="ECO:0000256" key="3">
    <source>
        <dbReference type="ARBA" id="ARBA00022475"/>
    </source>
</evidence>
<feature type="transmembrane region" description="Helical" evidence="8">
    <location>
        <begin position="94"/>
        <end position="116"/>
    </location>
</feature>
<evidence type="ECO:0000259" key="9">
    <source>
        <dbReference type="Pfam" id="PF00924"/>
    </source>
</evidence>
<dbReference type="Gene3D" id="2.30.30.60">
    <property type="match status" value="1"/>
</dbReference>
<dbReference type="InterPro" id="IPR023408">
    <property type="entry name" value="MscS_beta-dom_sf"/>
</dbReference>
<feature type="transmembrane region" description="Helical" evidence="8">
    <location>
        <begin position="18"/>
        <end position="36"/>
    </location>
</feature>
<feature type="domain" description="Mechanosensitive ion channel transmembrane helices 2/3" evidence="11">
    <location>
        <begin position="140"/>
        <end position="181"/>
    </location>
</feature>
<dbReference type="PANTHER" id="PTHR30566:SF25">
    <property type="entry name" value="INNER MEMBRANE PROTEIN"/>
    <property type="match status" value="1"/>
</dbReference>